<evidence type="ECO:0000313" key="1">
    <source>
        <dbReference type="EMBL" id="EDL97434.1"/>
    </source>
</evidence>
<name>A6KBU7_RAT</name>
<dbReference type="EMBL" id="CH474034">
    <property type="protein sequence ID" value="EDL97434.1"/>
    <property type="molecule type" value="Genomic_DNA"/>
</dbReference>
<proteinExistence type="predicted"/>
<evidence type="ECO:0000313" key="2">
    <source>
        <dbReference type="Proteomes" id="UP000234681"/>
    </source>
</evidence>
<dbReference type="AlphaFoldDB" id="A6KBU7"/>
<protein>
    <submittedName>
        <fullName evidence="1">RCG27667</fullName>
    </submittedName>
</protein>
<sequence>MGHMDPSILGLRELLSCRRMHVRNF</sequence>
<reference evidence="1 2" key="1">
    <citation type="submission" date="2005-09" db="EMBL/GenBank/DDBJ databases">
        <authorList>
            <person name="Mural R.J."/>
            <person name="Li P.W."/>
            <person name="Adams M.D."/>
            <person name="Amanatides P.G."/>
            <person name="Baden-Tillson H."/>
            <person name="Barnstead M."/>
            <person name="Chin S.H."/>
            <person name="Dew I."/>
            <person name="Evans C.A."/>
            <person name="Ferriera S."/>
            <person name="Flanigan M."/>
            <person name="Fosler C."/>
            <person name="Glodek A."/>
            <person name="Gu Z."/>
            <person name="Holt R.A."/>
            <person name="Jennings D."/>
            <person name="Kraft C.L."/>
            <person name="Lu F."/>
            <person name="Nguyen T."/>
            <person name="Nusskern D.R."/>
            <person name="Pfannkoch C.M."/>
            <person name="Sitter C."/>
            <person name="Sutton G.G."/>
            <person name="Venter J.C."/>
            <person name="Wang Z."/>
            <person name="Woodage T."/>
            <person name="Zheng X.H."/>
            <person name="Zhong F."/>
        </authorList>
    </citation>
    <scope>NUCLEOTIDE SEQUENCE [LARGE SCALE GENOMIC DNA]</scope>
    <source>
        <strain>BN</strain>
        <strain evidence="2">Sprague-Dawley</strain>
    </source>
</reference>
<organism evidence="1 2">
    <name type="scientific">Rattus norvegicus</name>
    <name type="common">Rat</name>
    <dbReference type="NCBI Taxonomy" id="10116"/>
    <lineage>
        <taxon>Eukaryota</taxon>
        <taxon>Metazoa</taxon>
        <taxon>Chordata</taxon>
        <taxon>Craniata</taxon>
        <taxon>Vertebrata</taxon>
        <taxon>Euteleostomi</taxon>
        <taxon>Mammalia</taxon>
        <taxon>Eutheria</taxon>
        <taxon>Euarchontoglires</taxon>
        <taxon>Glires</taxon>
        <taxon>Rodentia</taxon>
        <taxon>Myomorpha</taxon>
        <taxon>Muroidea</taxon>
        <taxon>Muridae</taxon>
        <taxon>Murinae</taxon>
        <taxon>Rattus</taxon>
    </lineage>
</organism>
<gene>
    <name evidence="1" type="ORF">rCG_27667</name>
</gene>
<accession>A6KBU7</accession>
<dbReference type="Proteomes" id="UP000234681">
    <property type="component" value="Chromosome 6"/>
</dbReference>